<evidence type="ECO:0000256" key="10">
    <source>
        <dbReference type="ARBA" id="ARBA00022875"/>
    </source>
</evidence>
<protein>
    <recommendedName>
        <fullName evidence="14">Sushi domain-containing protein</fullName>
    </recommendedName>
</protein>
<dbReference type="InterPro" id="IPR036465">
    <property type="entry name" value="vWFA_dom_sf"/>
</dbReference>
<gene>
    <name evidence="15" type="ORF">JD844_013570</name>
</gene>
<dbReference type="PROSITE" id="PS50923">
    <property type="entry name" value="SUSHI"/>
    <property type="match status" value="1"/>
</dbReference>
<name>A0ABQ7TLD8_PHRPL</name>
<keyword evidence="7" id="KW-0378">Hydrolase</keyword>
<dbReference type="InterPro" id="IPR000436">
    <property type="entry name" value="Sushi_SCR_CCP_dom"/>
</dbReference>
<keyword evidence="5" id="KW-0645">Protease</keyword>
<comment type="subcellular location">
    <subcellularLocation>
        <location evidence="1">Secreted</location>
    </subcellularLocation>
</comment>
<keyword evidence="8" id="KW-0720">Serine protease</keyword>
<keyword evidence="12" id="KW-0325">Glycoprotein</keyword>
<evidence type="ECO:0000256" key="2">
    <source>
        <dbReference type="ARBA" id="ARBA00022525"/>
    </source>
</evidence>
<keyword evidence="16" id="KW-1185">Reference proteome</keyword>
<keyword evidence="3" id="KW-0399">Innate immunity</keyword>
<dbReference type="SUPFAM" id="SSF57535">
    <property type="entry name" value="Complement control module/SCR domain"/>
    <property type="match status" value="1"/>
</dbReference>
<dbReference type="Gene3D" id="3.40.50.410">
    <property type="entry name" value="von Willebrand factor, type A domain"/>
    <property type="match status" value="1"/>
</dbReference>
<comment type="caution">
    <text evidence="15">The sequence shown here is derived from an EMBL/GenBank/DDBJ whole genome shotgun (WGS) entry which is preliminary data.</text>
</comment>
<evidence type="ECO:0000256" key="4">
    <source>
        <dbReference type="ARBA" id="ARBA00022659"/>
    </source>
</evidence>
<accession>A0ABQ7TLD8</accession>
<keyword evidence="10" id="KW-0180">Complement pathway</keyword>
<dbReference type="PANTHER" id="PTHR46393:SF2">
    <property type="entry name" value="COMPLEMENT C2"/>
    <property type="match status" value="1"/>
</dbReference>
<dbReference type="PANTHER" id="PTHR46393">
    <property type="entry name" value="SUSHI DOMAIN-CONTAINING PROTEIN"/>
    <property type="match status" value="1"/>
</dbReference>
<dbReference type="Gene3D" id="2.10.70.10">
    <property type="entry name" value="Complement Module, domain 1"/>
    <property type="match status" value="1"/>
</dbReference>
<comment type="caution">
    <text evidence="13">Lacks conserved residue(s) required for the propagation of feature annotation.</text>
</comment>
<keyword evidence="11" id="KW-1015">Disulfide bond</keyword>
<dbReference type="InterPro" id="IPR035976">
    <property type="entry name" value="Sushi/SCR/CCP_sf"/>
</dbReference>
<organism evidence="15 16">
    <name type="scientific">Phrynosoma platyrhinos</name>
    <name type="common">Desert horned lizard</name>
    <dbReference type="NCBI Taxonomy" id="52577"/>
    <lineage>
        <taxon>Eukaryota</taxon>
        <taxon>Metazoa</taxon>
        <taxon>Chordata</taxon>
        <taxon>Craniata</taxon>
        <taxon>Vertebrata</taxon>
        <taxon>Euteleostomi</taxon>
        <taxon>Lepidosauria</taxon>
        <taxon>Squamata</taxon>
        <taxon>Bifurcata</taxon>
        <taxon>Unidentata</taxon>
        <taxon>Episquamata</taxon>
        <taxon>Toxicofera</taxon>
        <taxon>Iguania</taxon>
        <taxon>Phrynosomatidae</taxon>
        <taxon>Phrynosomatinae</taxon>
        <taxon>Phrynosoma</taxon>
    </lineage>
</organism>
<evidence type="ECO:0000256" key="11">
    <source>
        <dbReference type="ARBA" id="ARBA00023157"/>
    </source>
</evidence>
<evidence type="ECO:0000256" key="1">
    <source>
        <dbReference type="ARBA" id="ARBA00004613"/>
    </source>
</evidence>
<evidence type="ECO:0000256" key="3">
    <source>
        <dbReference type="ARBA" id="ARBA00022588"/>
    </source>
</evidence>
<keyword evidence="2" id="KW-0964">Secreted</keyword>
<evidence type="ECO:0000256" key="12">
    <source>
        <dbReference type="ARBA" id="ARBA00023180"/>
    </source>
</evidence>
<sequence>MGYLMVFIILELPPFANNSYSLPVAALVTQETATPLCPTDVAIRGGTVAFSDGGHPGSTLTYSCPPGKYPYPLQSRICQSDGKWTPMRSLNGIRANIAQCKGMCTVASFDVPIKFSILSYASQPKTIVDIHEDIAEDPELVLEKIQKEMNYKGSPIKLNSNVFPSTDHGNATGTNIYAALNAIYLMMINDQANVLEQWNKVRHAIILLTDGEEALLLLHAFK</sequence>
<keyword evidence="9" id="KW-0391">Immunity</keyword>
<dbReference type="Proteomes" id="UP000826234">
    <property type="component" value="Unassembled WGS sequence"/>
</dbReference>
<evidence type="ECO:0000313" key="16">
    <source>
        <dbReference type="Proteomes" id="UP000826234"/>
    </source>
</evidence>
<keyword evidence="6" id="KW-0677">Repeat</keyword>
<feature type="domain" description="Sushi" evidence="14">
    <location>
        <begin position="35"/>
        <end position="102"/>
    </location>
</feature>
<evidence type="ECO:0000256" key="7">
    <source>
        <dbReference type="ARBA" id="ARBA00022801"/>
    </source>
</evidence>
<dbReference type="EMBL" id="JAIPUX010000439">
    <property type="protein sequence ID" value="KAH0630504.1"/>
    <property type="molecule type" value="Genomic_DNA"/>
</dbReference>
<dbReference type="CDD" id="cd00033">
    <property type="entry name" value="CCP"/>
    <property type="match status" value="1"/>
</dbReference>
<evidence type="ECO:0000256" key="13">
    <source>
        <dbReference type="PROSITE-ProRule" id="PRU00302"/>
    </source>
</evidence>
<reference evidence="15 16" key="1">
    <citation type="journal article" date="2022" name="Gigascience">
        <title>A chromosome-level genome assembly and annotation of the desert horned lizard, Phrynosoma platyrhinos, provides insight into chromosomal rearrangements among reptiles.</title>
        <authorList>
            <person name="Koochekian N."/>
            <person name="Ascanio A."/>
            <person name="Farleigh K."/>
            <person name="Card D.C."/>
            <person name="Schield D.R."/>
            <person name="Castoe T.A."/>
            <person name="Jezkova T."/>
        </authorList>
    </citation>
    <scope>NUCLEOTIDE SEQUENCE [LARGE SCALE GENOMIC DNA]</scope>
    <source>
        <strain evidence="15">NK-2021</strain>
    </source>
</reference>
<keyword evidence="4 13" id="KW-0768">Sushi</keyword>
<evidence type="ECO:0000259" key="14">
    <source>
        <dbReference type="PROSITE" id="PS50923"/>
    </source>
</evidence>
<evidence type="ECO:0000256" key="5">
    <source>
        <dbReference type="ARBA" id="ARBA00022670"/>
    </source>
</evidence>
<proteinExistence type="predicted"/>
<evidence type="ECO:0000313" key="15">
    <source>
        <dbReference type="EMBL" id="KAH0630504.1"/>
    </source>
</evidence>
<evidence type="ECO:0000256" key="6">
    <source>
        <dbReference type="ARBA" id="ARBA00022737"/>
    </source>
</evidence>
<evidence type="ECO:0000256" key="8">
    <source>
        <dbReference type="ARBA" id="ARBA00022825"/>
    </source>
</evidence>
<dbReference type="SUPFAM" id="SSF53300">
    <property type="entry name" value="vWA-like"/>
    <property type="match status" value="1"/>
</dbReference>
<evidence type="ECO:0000256" key="9">
    <source>
        <dbReference type="ARBA" id="ARBA00022859"/>
    </source>
</evidence>